<reference evidence="9" key="2">
    <citation type="journal article" date="2021" name="PeerJ">
        <title>Extensive microbial diversity within the chicken gut microbiome revealed by metagenomics and culture.</title>
        <authorList>
            <person name="Gilroy R."/>
            <person name="Ravi A."/>
            <person name="Getino M."/>
            <person name="Pursley I."/>
            <person name="Horton D.L."/>
            <person name="Alikhan N.F."/>
            <person name="Baker D."/>
            <person name="Gharbi K."/>
            <person name="Hall N."/>
            <person name="Watson M."/>
            <person name="Adriaenssens E.M."/>
            <person name="Foster-Nyarko E."/>
            <person name="Jarju S."/>
            <person name="Secka A."/>
            <person name="Antonio M."/>
            <person name="Oren A."/>
            <person name="Chaudhuri R.R."/>
            <person name="La Ragione R."/>
            <person name="Hildebrand F."/>
            <person name="Pallen M.J."/>
        </authorList>
    </citation>
    <scope>NUCLEOTIDE SEQUENCE</scope>
    <source>
        <strain evidence="9">ChiSxjej1B13-7041</strain>
    </source>
</reference>
<accession>A0A9D1JGG9</accession>
<dbReference type="PROSITE" id="PS00159">
    <property type="entry name" value="ALDOLASE_KDPG_KHG_1"/>
    <property type="match status" value="1"/>
</dbReference>
<organism evidence="9 10">
    <name type="scientific">Candidatus Egerieimonas intestinavium</name>
    <dbReference type="NCBI Taxonomy" id="2840777"/>
    <lineage>
        <taxon>Bacteria</taxon>
        <taxon>Bacillati</taxon>
        <taxon>Bacillota</taxon>
        <taxon>Clostridia</taxon>
        <taxon>Lachnospirales</taxon>
        <taxon>Lachnospiraceae</taxon>
        <taxon>Lachnospiraceae incertae sedis</taxon>
        <taxon>Candidatus Egerieimonas</taxon>
    </lineage>
</organism>
<feature type="domain" description="VOC" evidence="8">
    <location>
        <begin position="211"/>
        <end position="320"/>
    </location>
</feature>
<keyword evidence="7" id="KW-0119">Carbohydrate metabolism</keyword>
<evidence type="ECO:0000256" key="6">
    <source>
        <dbReference type="ARBA" id="ARBA00023239"/>
    </source>
</evidence>
<dbReference type="InterPro" id="IPR029068">
    <property type="entry name" value="Glyas_Bleomycin-R_OHBP_Dase"/>
</dbReference>
<evidence type="ECO:0000256" key="1">
    <source>
        <dbReference type="ARBA" id="ARBA00000654"/>
    </source>
</evidence>
<comment type="similarity">
    <text evidence="3">Belongs to the KHG/KDPG aldolase family.</text>
</comment>
<evidence type="ECO:0000256" key="4">
    <source>
        <dbReference type="ARBA" id="ARBA00011233"/>
    </source>
</evidence>
<evidence type="ECO:0000259" key="8">
    <source>
        <dbReference type="PROSITE" id="PS51819"/>
    </source>
</evidence>
<dbReference type="NCBIfam" id="TIGR01182">
    <property type="entry name" value="eda"/>
    <property type="match status" value="1"/>
</dbReference>
<dbReference type="PANTHER" id="PTHR30246">
    <property type="entry name" value="2-KETO-3-DEOXY-6-PHOSPHOGLUCONATE ALDOLASE"/>
    <property type="match status" value="1"/>
</dbReference>
<dbReference type="Pfam" id="PF01081">
    <property type="entry name" value="Aldolase"/>
    <property type="match status" value="1"/>
</dbReference>
<comment type="caution">
    <text evidence="9">The sequence shown here is derived from an EMBL/GenBank/DDBJ whole genome shotgun (WGS) entry which is preliminary data.</text>
</comment>
<dbReference type="NCBIfam" id="NF004325">
    <property type="entry name" value="PRK05718.1"/>
    <property type="match status" value="1"/>
</dbReference>
<dbReference type="PROSITE" id="PS51819">
    <property type="entry name" value="VOC"/>
    <property type="match status" value="1"/>
</dbReference>
<dbReference type="SUPFAM" id="SSF51569">
    <property type="entry name" value="Aldolase"/>
    <property type="match status" value="1"/>
</dbReference>
<dbReference type="PANTHER" id="PTHR30246:SF1">
    <property type="entry name" value="2-DEHYDRO-3-DEOXY-6-PHOSPHOGALACTONATE ALDOLASE-RELATED"/>
    <property type="match status" value="1"/>
</dbReference>
<evidence type="ECO:0000256" key="2">
    <source>
        <dbReference type="ARBA" id="ARBA00004736"/>
    </source>
</evidence>
<dbReference type="InterPro" id="IPR000887">
    <property type="entry name" value="Aldlse_KDPG_KHG"/>
</dbReference>
<evidence type="ECO:0000256" key="7">
    <source>
        <dbReference type="ARBA" id="ARBA00023277"/>
    </source>
</evidence>
<dbReference type="Gene3D" id="3.20.20.70">
    <property type="entry name" value="Aldolase class I"/>
    <property type="match status" value="1"/>
</dbReference>
<name>A0A9D1JGG9_9FIRM</name>
<dbReference type="EMBL" id="DVHU01000093">
    <property type="protein sequence ID" value="HIR93820.1"/>
    <property type="molecule type" value="Genomic_DNA"/>
</dbReference>
<dbReference type="InterPro" id="IPR013785">
    <property type="entry name" value="Aldolase_TIM"/>
</dbReference>
<dbReference type="InterPro" id="IPR037523">
    <property type="entry name" value="VOC_core"/>
</dbReference>
<dbReference type="InterPro" id="IPR031337">
    <property type="entry name" value="KDPG/KHG_AS_1"/>
</dbReference>
<comment type="subunit">
    <text evidence="4">Homotrimer.</text>
</comment>
<dbReference type="SUPFAM" id="SSF54593">
    <property type="entry name" value="Glyoxalase/Bleomycin resistance protein/Dihydroxybiphenyl dioxygenase"/>
    <property type="match status" value="1"/>
</dbReference>
<dbReference type="AlphaFoldDB" id="A0A9D1JGG9"/>
<evidence type="ECO:0000313" key="10">
    <source>
        <dbReference type="Proteomes" id="UP000886841"/>
    </source>
</evidence>
<evidence type="ECO:0000313" key="9">
    <source>
        <dbReference type="EMBL" id="HIR93820.1"/>
    </source>
</evidence>
<protein>
    <recommendedName>
        <fullName evidence="5">2-dehydro-3-deoxy-phosphogluconate aldolase</fullName>
        <ecNumber evidence="5">4.1.2.14</ecNumber>
    </recommendedName>
</protein>
<proteinExistence type="inferred from homology"/>
<reference evidence="9" key="1">
    <citation type="submission" date="2020-10" db="EMBL/GenBank/DDBJ databases">
        <authorList>
            <person name="Gilroy R."/>
        </authorList>
    </citation>
    <scope>NUCLEOTIDE SEQUENCE</scope>
    <source>
        <strain evidence="9">ChiSxjej1B13-7041</strain>
    </source>
</reference>
<keyword evidence="6 9" id="KW-0456">Lyase</keyword>
<dbReference type="EC" id="4.1.2.14" evidence="5"/>
<dbReference type="Proteomes" id="UP000886841">
    <property type="component" value="Unassembled WGS sequence"/>
</dbReference>
<evidence type="ECO:0000256" key="5">
    <source>
        <dbReference type="ARBA" id="ARBA00013063"/>
    </source>
</evidence>
<sequence length="320" mass="34130">MSNQLKQIKEIGFVPLIVLEESQDAVPLARALQKGGIPVAEVTFRTNAALACIEKVAEEIPEMLVGAGTVHTAEQAKDAVAAGASFIVTPGFQPEVVRWCVENQIDVIPGTVSPSDVEQALGFGLEVCKFFPAGAYGGAETLKALAGPYAGISFMPTGGVSEGNMLEYLSLPNVAAVGGSFLCPDSLVKAKDWDGISSLCRRLVQKLLGFELAHVGINTLDAAEAKLVAERLGFLFGKEVTEFPGAYFSGNIAEVVKGSYLGTMGHIGINTRDIERAIAYFERLGVELDYTTESRDRQGRLGAIYFKEQIGGFAVHLRQA</sequence>
<comment type="pathway">
    <text evidence="2">Carbohydrate acid metabolism; 2-dehydro-3-deoxy-D-gluconate degradation; D-glyceraldehyde 3-phosphate and pyruvate from 2-dehydro-3-deoxy-D-gluconate: step 2/2.</text>
</comment>
<comment type="catalytic activity">
    <reaction evidence="1">
        <text>2-dehydro-3-deoxy-6-phospho-D-gluconate = D-glyceraldehyde 3-phosphate + pyruvate</text>
        <dbReference type="Rhea" id="RHEA:17089"/>
        <dbReference type="ChEBI" id="CHEBI:15361"/>
        <dbReference type="ChEBI" id="CHEBI:57569"/>
        <dbReference type="ChEBI" id="CHEBI:59776"/>
        <dbReference type="EC" id="4.1.2.14"/>
    </reaction>
</comment>
<dbReference type="CDD" id="cd00452">
    <property type="entry name" value="KDPG_aldolase"/>
    <property type="match status" value="1"/>
</dbReference>
<gene>
    <name evidence="9" type="primary">eda</name>
    <name evidence="9" type="ORF">IAB98_10435</name>
</gene>
<evidence type="ECO:0000256" key="3">
    <source>
        <dbReference type="ARBA" id="ARBA00006906"/>
    </source>
</evidence>
<dbReference type="GO" id="GO:0008675">
    <property type="term" value="F:2-dehydro-3-deoxy-phosphogluconate aldolase activity"/>
    <property type="evidence" value="ECO:0007669"/>
    <property type="project" value="UniProtKB-EC"/>
</dbReference>